<evidence type="ECO:0000256" key="6">
    <source>
        <dbReference type="RuleBase" id="RU004466"/>
    </source>
</evidence>
<comment type="cofactor">
    <cofactor evidence="1">
        <name>Mg(2+)</name>
        <dbReference type="ChEBI" id="CHEBI:18420"/>
    </cofactor>
</comment>
<evidence type="ECO:0000313" key="8">
    <source>
        <dbReference type="Proteomes" id="UP000199649"/>
    </source>
</evidence>
<evidence type="ECO:0000256" key="3">
    <source>
        <dbReference type="ARBA" id="ARBA00022679"/>
    </source>
</evidence>
<dbReference type="GO" id="GO:0046872">
    <property type="term" value="F:metal ion binding"/>
    <property type="evidence" value="ECO:0007669"/>
    <property type="project" value="UniProtKB-KW"/>
</dbReference>
<sequence>MASIAETFGLRGPRFAAPADKRVVDAVDAGLERLEVLLDEHLHVADPVADAVTRYLNEAGGKRARPLLLLLAAHLGRGIDDEVLSAAEVVEITHLASLYHDDVMDEADTRRGVPAAHVAWSNSIAILAGDLLFARAGSVAAPLGPDVARLQARTFERLCLGQLHETLGVGDADPVEHYLQVLADKTGSLIAAAAELGVMVSGADEAYRAPLRDFGERIGVAFQLVDDVIDLSSDPATGKDQGTDVRAGVETLPVLLLARRDDDASQALRARLATASAPGADEAALAAAVAELAAHPVVDEALAEAERWQRQALEALAPLPQGTVRRGLEAFAEHVVSRTR</sequence>
<dbReference type="InterPro" id="IPR000092">
    <property type="entry name" value="Polyprenyl_synt"/>
</dbReference>
<dbReference type="PROSITE" id="PS00444">
    <property type="entry name" value="POLYPRENYL_SYNTHASE_2"/>
    <property type="match status" value="1"/>
</dbReference>
<evidence type="ECO:0000256" key="2">
    <source>
        <dbReference type="ARBA" id="ARBA00006706"/>
    </source>
</evidence>
<keyword evidence="4" id="KW-0479">Metal-binding</keyword>
<dbReference type="AlphaFoldDB" id="A0A1H1MQ87"/>
<reference evidence="8" key="1">
    <citation type="submission" date="2016-10" db="EMBL/GenBank/DDBJ databases">
        <authorList>
            <person name="Varghese N."/>
            <person name="Submissions S."/>
        </authorList>
    </citation>
    <scope>NUCLEOTIDE SEQUENCE [LARGE SCALE GENOMIC DNA]</scope>
    <source>
        <strain evidence="8">DSM 22965</strain>
    </source>
</reference>
<accession>A0A1H1MQ87</accession>
<dbReference type="Gene3D" id="1.10.600.10">
    <property type="entry name" value="Farnesyl Diphosphate Synthase"/>
    <property type="match status" value="1"/>
</dbReference>
<dbReference type="Proteomes" id="UP000199649">
    <property type="component" value="Chromosome I"/>
</dbReference>
<name>A0A1H1MQ87_9MICO</name>
<dbReference type="InterPro" id="IPR033749">
    <property type="entry name" value="Polyprenyl_synt_CS"/>
</dbReference>
<dbReference type="SFLD" id="SFLDS00005">
    <property type="entry name" value="Isoprenoid_Synthase_Type_I"/>
    <property type="match status" value="1"/>
</dbReference>
<dbReference type="CDD" id="cd00685">
    <property type="entry name" value="Trans_IPPS_HT"/>
    <property type="match status" value="1"/>
</dbReference>
<organism evidence="7 8">
    <name type="scientific">Agrococcus carbonis</name>
    <dbReference type="NCBI Taxonomy" id="684552"/>
    <lineage>
        <taxon>Bacteria</taxon>
        <taxon>Bacillati</taxon>
        <taxon>Actinomycetota</taxon>
        <taxon>Actinomycetes</taxon>
        <taxon>Micrococcales</taxon>
        <taxon>Microbacteriaceae</taxon>
        <taxon>Agrococcus</taxon>
    </lineage>
</organism>
<keyword evidence="5" id="KW-0460">Magnesium</keyword>
<dbReference type="RefSeq" id="WP_092666035.1">
    <property type="nucleotide sequence ID" value="NZ_LT629734.1"/>
</dbReference>
<protein>
    <submittedName>
        <fullName evidence="7">Heptaprenyl diphosphate synthase</fullName>
    </submittedName>
</protein>
<dbReference type="PANTHER" id="PTHR12001">
    <property type="entry name" value="GERANYLGERANYL PYROPHOSPHATE SYNTHASE"/>
    <property type="match status" value="1"/>
</dbReference>
<comment type="similarity">
    <text evidence="2 6">Belongs to the FPP/GGPP synthase family.</text>
</comment>
<evidence type="ECO:0000256" key="4">
    <source>
        <dbReference type="ARBA" id="ARBA00022723"/>
    </source>
</evidence>
<evidence type="ECO:0000256" key="1">
    <source>
        <dbReference type="ARBA" id="ARBA00001946"/>
    </source>
</evidence>
<dbReference type="PANTHER" id="PTHR12001:SF69">
    <property type="entry name" value="ALL TRANS-POLYPRENYL-DIPHOSPHATE SYNTHASE PDSS1"/>
    <property type="match status" value="1"/>
</dbReference>
<dbReference type="GO" id="GO:0004659">
    <property type="term" value="F:prenyltransferase activity"/>
    <property type="evidence" value="ECO:0007669"/>
    <property type="project" value="InterPro"/>
</dbReference>
<keyword evidence="3 6" id="KW-0808">Transferase</keyword>
<dbReference type="SUPFAM" id="SSF48576">
    <property type="entry name" value="Terpenoid synthases"/>
    <property type="match status" value="1"/>
</dbReference>
<dbReference type="EMBL" id="LT629734">
    <property type="protein sequence ID" value="SDR88941.1"/>
    <property type="molecule type" value="Genomic_DNA"/>
</dbReference>
<dbReference type="SFLD" id="SFLDG01017">
    <property type="entry name" value="Polyprenyl_Transferase_Like"/>
    <property type="match status" value="1"/>
</dbReference>
<dbReference type="OrthoDB" id="4497239at2"/>
<dbReference type="InterPro" id="IPR008949">
    <property type="entry name" value="Isoprenoid_synthase_dom_sf"/>
</dbReference>
<proteinExistence type="inferred from homology"/>
<keyword evidence="8" id="KW-1185">Reference proteome</keyword>
<dbReference type="STRING" id="684552.SAMN04489719_1053"/>
<dbReference type="GO" id="GO:0008299">
    <property type="term" value="P:isoprenoid biosynthetic process"/>
    <property type="evidence" value="ECO:0007669"/>
    <property type="project" value="InterPro"/>
</dbReference>
<evidence type="ECO:0000313" key="7">
    <source>
        <dbReference type="EMBL" id="SDR88941.1"/>
    </source>
</evidence>
<gene>
    <name evidence="7" type="ORF">SAMN04489719_1053</name>
</gene>
<dbReference type="Pfam" id="PF00348">
    <property type="entry name" value="polyprenyl_synt"/>
    <property type="match status" value="1"/>
</dbReference>
<evidence type="ECO:0000256" key="5">
    <source>
        <dbReference type="ARBA" id="ARBA00022842"/>
    </source>
</evidence>